<name>A0A917YTF3_9ALTE</name>
<dbReference type="Pfam" id="PF13453">
    <property type="entry name" value="Zn_ribbon_TFIIB"/>
    <property type="match status" value="1"/>
</dbReference>
<organism evidence="2 3">
    <name type="scientific">Bowmanella pacifica</name>
    <dbReference type="NCBI Taxonomy" id="502051"/>
    <lineage>
        <taxon>Bacteria</taxon>
        <taxon>Pseudomonadati</taxon>
        <taxon>Pseudomonadota</taxon>
        <taxon>Gammaproteobacteria</taxon>
        <taxon>Alteromonadales</taxon>
        <taxon>Alteromonadaceae</taxon>
        <taxon>Bowmanella</taxon>
    </lineage>
</organism>
<reference evidence="2" key="1">
    <citation type="journal article" date="2014" name="Int. J. Syst. Evol. Microbiol.">
        <title>Complete genome sequence of Corynebacterium casei LMG S-19264T (=DSM 44701T), isolated from a smear-ripened cheese.</title>
        <authorList>
            <consortium name="US DOE Joint Genome Institute (JGI-PGF)"/>
            <person name="Walter F."/>
            <person name="Albersmeier A."/>
            <person name="Kalinowski J."/>
            <person name="Ruckert C."/>
        </authorList>
    </citation>
    <scope>NUCLEOTIDE SEQUENCE</scope>
    <source>
        <strain evidence="2">CGMCC 1.7086</strain>
    </source>
</reference>
<feature type="domain" description="Transcription factor zinc-finger" evidence="1">
    <location>
        <begin position="70"/>
        <end position="110"/>
    </location>
</feature>
<accession>A0A917YTF3</accession>
<protein>
    <recommendedName>
        <fullName evidence="1">Transcription factor zinc-finger domain-containing protein</fullName>
    </recommendedName>
</protein>
<reference evidence="2" key="2">
    <citation type="submission" date="2020-09" db="EMBL/GenBank/DDBJ databases">
        <authorList>
            <person name="Sun Q."/>
            <person name="Zhou Y."/>
        </authorList>
    </citation>
    <scope>NUCLEOTIDE SEQUENCE</scope>
    <source>
        <strain evidence="2">CGMCC 1.7086</strain>
    </source>
</reference>
<evidence type="ECO:0000313" key="2">
    <source>
        <dbReference type="EMBL" id="GGO65558.1"/>
    </source>
</evidence>
<comment type="caution">
    <text evidence="2">The sequence shown here is derived from an EMBL/GenBank/DDBJ whole genome shotgun (WGS) entry which is preliminary data.</text>
</comment>
<keyword evidence="3" id="KW-1185">Reference proteome</keyword>
<dbReference type="AlphaFoldDB" id="A0A917YTF3"/>
<dbReference type="RefSeq" id="WP_188690520.1">
    <property type="nucleotide sequence ID" value="NZ_BMLS01000001.1"/>
</dbReference>
<dbReference type="EMBL" id="BMLS01000001">
    <property type="protein sequence ID" value="GGO65558.1"/>
    <property type="molecule type" value="Genomic_DNA"/>
</dbReference>
<proteinExistence type="predicted"/>
<gene>
    <name evidence="2" type="ORF">GCM10010982_07650</name>
</gene>
<sequence length="167" mass="18918">MYCPRTYTDLRKVKVGGIAVYVSESCGGVFLENQTLKLFECRSGERGKALSAHLAKFHNELQGLNAKVFCPLCVDTVMLRRFYSPLHVVEIDECPGCGGIWLDTGELAKLQSLMLNEKERALLRAQLMEECQPSKIEGHPHIRDAWIRRSDKVDKLMDIASYLTNGW</sequence>
<evidence type="ECO:0000259" key="1">
    <source>
        <dbReference type="Pfam" id="PF13453"/>
    </source>
</evidence>
<evidence type="ECO:0000313" key="3">
    <source>
        <dbReference type="Proteomes" id="UP000606935"/>
    </source>
</evidence>
<dbReference type="Proteomes" id="UP000606935">
    <property type="component" value="Unassembled WGS sequence"/>
</dbReference>
<dbReference type="InterPro" id="IPR027392">
    <property type="entry name" value="TF_Znf"/>
</dbReference>